<comment type="caution">
    <text evidence="7">The sequence shown here is derived from an EMBL/GenBank/DDBJ whole genome shotgun (WGS) entry which is preliminary data.</text>
</comment>
<dbReference type="SUPFAM" id="SSF46785">
    <property type="entry name" value="Winged helix' DNA-binding domain"/>
    <property type="match status" value="1"/>
</dbReference>
<keyword evidence="8" id="KW-1185">Reference proteome</keyword>
<accession>A0ABR7Z888</accession>
<organism evidence="7 8">
    <name type="scientific">Pseudomonas typographi</name>
    <dbReference type="NCBI Taxonomy" id="2715964"/>
    <lineage>
        <taxon>Bacteria</taxon>
        <taxon>Pseudomonadati</taxon>
        <taxon>Pseudomonadota</taxon>
        <taxon>Gammaproteobacteria</taxon>
        <taxon>Pseudomonadales</taxon>
        <taxon>Pseudomonadaceae</taxon>
        <taxon>Pseudomonas</taxon>
    </lineage>
</organism>
<dbReference type="Pfam" id="PF00126">
    <property type="entry name" value="HTH_1"/>
    <property type="match status" value="1"/>
</dbReference>
<dbReference type="SUPFAM" id="SSF53850">
    <property type="entry name" value="Periplasmic binding protein-like II"/>
    <property type="match status" value="1"/>
</dbReference>
<dbReference type="InterPro" id="IPR036388">
    <property type="entry name" value="WH-like_DNA-bd_sf"/>
</dbReference>
<dbReference type="PANTHER" id="PTHR30293">
    <property type="entry name" value="TRANSCRIPTIONAL REGULATORY PROTEIN NAC-RELATED"/>
    <property type="match status" value="1"/>
</dbReference>
<keyword evidence="3" id="KW-0238">DNA-binding</keyword>
<reference evidence="7 8" key="1">
    <citation type="journal article" date="2020" name="Insects">
        <title>Bacteria Belonging to Pseudomonas typographi sp. nov. from the Bark Beetle Ips typographus Have Genomic Potential to Aid in the Host Ecology.</title>
        <authorList>
            <person name="Peral-Aranega E."/>
            <person name="Saati-Santamaria Z."/>
            <person name="Kolarik M."/>
            <person name="Rivas R."/>
            <person name="Garcia-Fraile P."/>
        </authorList>
    </citation>
    <scope>NUCLEOTIDE SEQUENCE [LARGE SCALE GENOMIC DNA]</scope>
    <source>
        <strain evidence="7 8">CA3A</strain>
    </source>
</reference>
<dbReference type="InterPro" id="IPR000847">
    <property type="entry name" value="LysR_HTH_N"/>
</dbReference>
<sequence>MDKAKVLETRRLLAFIAVFEEGSFTAAAARMGMAQPALSIAISKLEAQLGTPLLIREPRGVKATAAGLLLSQRAYEIIGLIESTVEEVATVEQHPTGEVAIGLPSSTAAVLAIPLVERLAKTYPGIRLRLVESFSGYLWDWLLNGHIDIAVVFNQASRPEIISTPFAWEKMHLIGKALPGEANAPIEAGQLTGLPMVMPSRKQSFRDTIEHHIQKQGGTLDVQIEIDAGHQLIKLICSGRFYSILSPGSVAHEISTGQLQARPLAQPLERAICLAQRRLRHQATAVRCVTDELLSEARALIVAGVWDARIEAPLCT</sequence>
<keyword evidence="4" id="KW-0010">Activator</keyword>
<evidence type="ECO:0000313" key="7">
    <source>
        <dbReference type="EMBL" id="MBD1601612.1"/>
    </source>
</evidence>
<name>A0ABR7Z888_9PSED</name>
<dbReference type="InterPro" id="IPR005119">
    <property type="entry name" value="LysR_subst-bd"/>
</dbReference>
<dbReference type="EMBL" id="JAAOCA010000038">
    <property type="protein sequence ID" value="MBD1601612.1"/>
    <property type="molecule type" value="Genomic_DNA"/>
</dbReference>
<dbReference type="PRINTS" id="PR00039">
    <property type="entry name" value="HTHLYSR"/>
</dbReference>
<dbReference type="RefSeq" id="WP_190425184.1">
    <property type="nucleotide sequence ID" value="NZ_JAAOCA010000038.1"/>
</dbReference>
<dbReference type="Gene3D" id="1.10.10.10">
    <property type="entry name" value="Winged helix-like DNA-binding domain superfamily/Winged helix DNA-binding domain"/>
    <property type="match status" value="1"/>
</dbReference>
<evidence type="ECO:0000256" key="1">
    <source>
        <dbReference type="ARBA" id="ARBA00009437"/>
    </source>
</evidence>
<protein>
    <submittedName>
        <fullName evidence="7">LysR family transcriptional regulator</fullName>
    </submittedName>
</protein>
<evidence type="ECO:0000256" key="2">
    <source>
        <dbReference type="ARBA" id="ARBA00023015"/>
    </source>
</evidence>
<comment type="similarity">
    <text evidence="1">Belongs to the LysR transcriptional regulatory family.</text>
</comment>
<dbReference type="PROSITE" id="PS50931">
    <property type="entry name" value="HTH_LYSR"/>
    <property type="match status" value="1"/>
</dbReference>
<dbReference type="InterPro" id="IPR036390">
    <property type="entry name" value="WH_DNA-bd_sf"/>
</dbReference>
<dbReference type="Pfam" id="PF03466">
    <property type="entry name" value="LysR_substrate"/>
    <property type="match status" value="1"/>
</dbReference>
<keyword evidence="2" id="KW-0805">Transcription regulation</keyword>
<dbReference type="Gene3D" id="3.40.190.290">
    <property type="match status" value="1"/>
</dbReference>
<dbReference type="Proteomes" id="UP000805841">
    <property type="component" value="Unassembled WGS sequence"/>
</dbReference>
<gene>
    <name evidence="7" type="ORF">HAQ05_23330</name>
</gene>
<keyword evidence="5" id="KW-0804">Transcription</keyword>
<dbReference type="PANTHER" id="PTHR30293:SF0">
    <property type="entry name" value="NITROGEN ASSIMILATION REGULATORY PROTEIN NAC"/>
    <property type="match status" value="1"/>
</dbReference>
<evidence type="ECO:0000313" key="8">
    <source>
        <dbReference type="Proteomes" id="UP000805841"/>
    </source>
</evidence>
<proteinExistence type="inferred from homology"/>
<evidence type="ECO:0000259" key="6">
    <source>
        <dbReference type="PROSITE" id="PS50931"/>
    </source>
</evidence>
<evidence type="ECO:0000256" key="4">
    <source>
        <dbReference type="ARBA" id="ARBA00023159"/>
    </source>
</evidence>
<evidence type="ECO:0000256" key="3">
    <source>
        <dbReference type="ARBA" id="ARBA00023125"/>
    </source>
</evidence>
<evidence type="ECO:0000256" key="5">
    <source>
        <dbReference type="ARBA" id="ARBA00023163"/>
    </source>
</evidence>
<feature type="domain" description="HTH lysR-type" evidence="6">
    <location>
        <begin position="7"/>
        <end position="64"/>
    </location>
</feature>